<accession>A0A8S1XKQ6</accession>
<evidence type="ECO:0000256" key="1">
    <source>
        <dbReference type="SAM" id="MobiDB-lite"/>
    </source>
</evidence>
<protein>
    <submittedName>
        <fullName evidence="2">Uncharacterized protein</fullName>
    </submittedName>
</protein>
<dbReference type="EMBL" id="CAJJDO010000129">
    <property type="protein sequence ID" value="CAD8201755.1"/>
    <property type="molecule type" value="Genomic_DNA"/>
</dbReference>
<keyword evidence="3" id="KW-1185">Reference proteome</keyword>
<organism evidence="2 3">
    <name type="scientific">Paramecium pentaurelia</name>
    <dbReference type="NCBI Taxonomy" id="43138"/>
    <lineage>
        <taxon>Eukaryota</taxon>
        <taxon>Sar</taxon>
        <taxon>Alveolata</taxon>
        <taxon>Ciliophora</taxon>
        <taxon>Intramacronucleata</taxon>
        <taxon>Oligohymenophorea</taxon>
        <taxon>Peniculida</taxon>
        <taxon>Parameciidae</taxon>
        <taxon>Paramecium</taxon>
    </lineage>
</organism>
<dbReference type="OrthoDB" id="287470at2759"/>
<name>A0A8S1XKQ6_9CILI</name>
<comment type="caution">
    <text evidence="2">The sequence shown here is derived from an EMBL/GenBank/DDBJ whole genome shotgun (WGS) entry which is preliminary data.</text>
</comment>
<evidence type="ECO:0000313" key="3">
    <source>
        <dbReference type="Proteomes" id="UP000689195"/>
    </source>
</evidence>
<feature type="region of interest" description="Disordered" evidence="1">
    <location>
        <begin position="68"/>
        <end position="93"/>
    </location>
</feature>
<proteinExistence type="predicted"/>
<reference evidence="2" key="1">
    <citation type="submission" date="2021-01" db="EMBL/GenBank/DDBJ databases">
        <authorList>
            <consortium name="Genoscope - CEA"/>
            <person name="William W."/>
        </authorList>
    </citation>
    <scope>NUCLEOTIDE SEQUENCE</scope>
</reference>
<dbReference type="Proteomes" id="UP000689195">
    <property type="component" value="Unassembled WGS sequence"/>
</dbReference>
<gene>
    <name evidence="2" type="ORF">PPENT_87.1.T1290008</name>
</gene>
<sequence>MNAQLGLSLLSMQRTYLQSQQPTLNKHLFQNLVEHTKMDYTTLLQLEPTIPIYLKQLKRWSPRKELYKPKRSLRSTSNDGQRTKRANSVCENKSLDKKQEPIVTHIQPLPCLIQKKQNINSKVKMLNQKPILVPKCKSKQQYCDQMTLTPW</sequence>
<evidence type="ECO:0000313" key="2">
    <source>
        <dbReference type="EMBL" id="CAD8201755.1"/>
    </source>
</evidence>
<dbReference type="AlphaFoldDB" id="A0A8S1XKQ6"/>